<keyword evidence="2" id="KW-1185">Reference proteome</keyword>
<dbReference type="PIRSF" id="PIRSF020680">
    <property type="entry name" value="PhnH"/>
    <property type="match status" value="1"/>
</dbReference>
<dbReference type="Gene3D" id="3.40.50.11310">
    <property type="entry name" value="Bacterial phosphonate metabolism protein PhnH"/>
    <property type="match status" value="1"/>
</dbReference>
<evidence type="ECO:0000313" key="1">
    <source>
        <dbReference type="EMBL" id="WMC10911.1"/>
    </source>
</evidence>
<dbReference type="GO" id="GO:0016829">
    <property type="term" value="F:lyase activity"/>
    <property type="evidence" value="ECO:0007669"/>
    <property type="project" value="UniProtKB-KW"/>
</dbReference>
<dbReference type="InterPro" id="IPR008772">
    <property type="entry name" value="Phosphonate_metab_PhnH"/>
</dbReference>
<organism evidence="1 2">
    <name type="scientific">Oceanimonas pelagia</name>
    <dbReference type="NCBI Taxonomy" id="3028314"/>
    <lineage>
        <taxon>Bacteria</taxon>
        <taxon>Pseudomonadati</taxon>
        <taxon>Pseudomonadota</taxon>
        <taxon>Gammaproteobacteria</taxon>
        <taxon>Aeromonadales</taxon>
        <taxon>Aeromonadaceae</taxon>
        <taxon>Oceanimonas</taxon>
    </lineage>
</organism>
<dbReference type="GO" id="GO:0019634">
    <property type="term" value="P:organic phosphonate metabolic process"/>
    <property type="evidence" value="ECO:0007669"/>
    <property type="project" value="InterPro"/>
</dbReference>
<dbReference type="NCBIfam" id="TIGR03292">
    <property type="entry name" value="PhnH_redo"/>
    <property type="match status" value="1"/>
</dbReference>
<protein>
    <submittedName>
        <fullName evidence="1">Phosphonate C-P lyase system protein PhnH</fullName>
    </submittedName>
</protein>
<dbReference type="RefSeq" id="WP_306762168.1">
    <property type="nucleotide sequence ID" value="NZ_CP118224.1"/>
</dbReference>
<reference evidence="1 2" key="1">
    <citation type="submission" date="2023-02" db="EMBL/GenBank/DDBJ databases">
        <title>Complete genome sequence of a novel bacterium Oceanimonas sp. NTOU-MSR1 isolated from marine coast sediment.</title>
        <authorList>
            <person name="Yang H.-T."/>
            <person name="Chen Y.-L."/>
            <person name="Ho Y.-N."/>
        </authorList>
    </citation>
    <scope>NUCLEOTIDE SEQUENCE [LARGE SCALE GENOMIC DNA]</scope>
    <source>
        <strain evidence="1 2">NTOU-MSR1</strain>
    </source>
</reference>
<dbReference type="EMBL" id="CP118224">
    <property type="protein sequence ID" value="WMC10911.1"/>
    <property type="molecule type" value="Genomic_DNA"/>
</dbReference>
<keyword evidence="1" id="KW-0456">Lyase</keyword>
<sequence length="198" mass="21139">MTTITTAFADAVHDSQTCFRRLLTAMAEPGTRVQLDRAHAFGALSAGAVQVLLTLADHHTRLWLSPSLSADQVVLDNLRFHVGAPLVNEPAQADFAVLSRTDLHACETVLPALPAGTEEYPDQGATLVVETDSLDDGVAAVLSGPGIPGQRSVCLGSLPPALVRWLSERDPRSPLGVDLIFVCERELIATPRSTRVEV</sequence>
<name>A0AA50KPL4_9GAMM</name>
<dbReference type="KEGG" id="ope:PU634_00675"/>
<dbReference type="Proteomes" id="UP001223802">
    <property type="component" value="Chromosome"/>
</dbReference>
<dbReference type="InterPro" id="IPR038058">
    <property type="entry name" value="PhnH-like_sp"/>
</dbReference>
<accession>A0AA50KPL4</accession>
<dbReference type="Pfam" id="PF05845">
    <property type="entry name" value="PhnH"/>
    <property type="match status" value="1"/>
</dbReference>
<gene>
    <name evidence="1" type="primary">phnH</name>
    <name evidence="1" type="ORF">PU634_00675</name>
</gene>
<dbReference type="AlphaFoldDB" id="A0AA50KPL4"/>
<proteinExistence type="predicted"/>
<evidence type="ECO:0000313" key="2">
    <source>
        <dbReference type="Proteomes" id="UP001223802"/>
    </source>
</evidence>
<dbReference type="SUPFAM" id="SSF159709">
    <property type="entry name" value="PhnH-like"/>
    <property type="match status" value="1"/>
</dbReference>